<accession>A0ABU6UK51</accession>
<evidence type="ECO:0008006" key="3">
    <source>
        <dbReference type="Google" id="ProtNLM"/>
    </source>
</evidence>
<keyword evidence="2" id="KW-1185">Reference proteome</keyword>
<protein>
    <recommendedName>
        <fullName evidence="3">DUF4283 domain-containing protein</fullName>
    </recommendedName>
</protein>
<proteinExistence type="predicted"/>
<evidence type="ECO:0000313" key="1">
    <source>
        <dbReference type="EMBL" id="MED6161596.1"/>
    </source>
</evidence>
<evidence type="ECO:0000313" key="2">
    <source>
        <dbReference type="Proteomes" id="UP001341840"/>
    </source>
</evidence>
<organism evidence="1 2">
    <name type="scientific">Stylosanthes scabra</name>
    <dbReference type="NCBI Taxonomy" id="79078"/>
    <lineage>
        <taxon>Eukaryota</taxon>
        <taxon>Viridiplantae</taxon>
        <taxon>Streptophyta</taxon>
        <taxon>Embryophyta</taxon>
        <taxon>Tracheophyta</taxon>
        <taxon>Spermatophyta</taxon>
        <taxon>Magnoliopsida</taxon>
        <taxon>eudicotyledons</taxon>
        <taxon>Gunneridae</taxon>
        <taxon>Pentapetalae</taxon>
        <taxon>rosids</taxon>
        <taxon>fabids</taxon>
        <taxon>Fabales</taxon>
        <taxon>Fabaceae</taxon>
        <taxon>Papilionoideae</taxon>
        <taxon>50 kb inversion clade</taxon>
        <taxon>dalbergioids sensu lato</taxon>
        <taxon>Dalbergieae</taxon>
        <taxon>Pterocarpus clade</taxon>
        <taxon>Stylosanthes</taxon>
    </lineage>
</organism>
<comment type="caution">
    <text evidence="1">The sequence shown here is derived from an EMBL/GenBank/DDBJ whole genome shotgun (WGS) entry which is preliminary data.</text>
</comment>
<sequence>MAASAQIPTDCEIQEDVEEHLVTFEEEDIREGVESCSKSLIGKLLSDRSFSAGILEIALQAIWRQTEGFRVPHHGGNIFQFFFNIERWNEDLEIKETEFINVPLWIQLWGVPEHCKTKSLAVKVESP</sequence>
<dbReference type="EMBL" id="JASCZI010121406">
    <property type="protein sequence ID" value="MED6161596.1"/>
    <property type="molecule type" value="Genomic_DNA"/>
</dbReference>
<name>A0ABU6UK51_9FABA</name>
<gene>
    <name evidence="1" type="ORF">PIB30_062332</name>
</gene>
<dbReference type="Proteomes" id="UP001341840">
    <property type="component" value="Unassembled WGS sequence"/>
</dbReference>
<reference evidence="1 2" key="1">
    <citation type="journal article" date="2023" name="Plants (Basel)">
        <title>Bridging the Gap: Combining Genomics and Transcriptomics Approaches to Understand Stylosanthes scabra, an Orphan Legume from the Brazilian Caatinga.</title>
        <authorList>
            <person name="Ferreira-Neto J.R.C."/>
            <person name="da Silva M.D."/>
            <person name="Binneck E."/>
            <person name="de Melo N.F."/>
            <person name="da Silva R.H."/>
            <person name="de Melo A.L.T.M."/>
            <person name="Pandolfi V."/>
            <person name="Bustamante F.O."/>
            <person name="Brasileiro-Vidal A.C."/>
            <person name="Benko-Iseppon A.M."/>
        </authorList>
    </citation>
    <scope>NUCLEOTIDE SEQUENCE [LARGE SCALE GENOMIC DNA]</scope>
    <source>
        <tissue evidence="1">Leaves</tissue>
    </source>
</reference>